<dbReference type="InterPro" id="IPR051863">
    <property type="entry name" value="HIPP"/>
</dbReference>
<keyword evidence="8" id="KW-1185">Reference proteome</keyword>
<feature type="domain" description="HMA" evidence="6">
    <location>
        <begin position="1"/>
        <end position="68"/>
    </location>
</feature>
<dbReference type="Proteomes" id="UP001163823">
    <property type="component" value="Chromosome 10"/>
</dbReference>
<dbReference type="PROSITE" id="PS50846">
    <property type="entry name" value="HMA_2"/>
    <property type="match status" value="1"/>
</dbReference>
<dbReference type="GO" id="GO:0046872">
    <property type="term" value="F:metal ion binding"/>
    <property type="evidence" value="ECO:0007669"/>
    <property type="project" value="UniProtKB-KW"/>
</dbReference>
<dbReference type="AlphaFoldDB" id="A0AAD7PET5"/>
<dbReference type="InterPro" id="IPR006121">
    <property type="entry name" value="HMA_dom"/>
</dbReference>
<comment type="similarity">
    <text evidence="5">Belongs to the HIPP family.</text>
</comment>
<evidence type="ECO:0000256" key="5">
    <source>
        <dbReference type="ARBA" id="ARBA00024045"/>
    </source>
</evidence>
<proteinExistence type="inferred from homology"/>
<evidence type="ECO:0000256" key="4">
    <source>
        <dbReference type="ARBA" id="ARBA00023289"/>
    </source>
</evidence>
<keyword evidence="1" id="KW-0488">Methylation</keyword>
<sequence>MKKVVFKVDLHDEKAKQKAMQAVSGVWGVDTIDMNMKDKKLTIIGDVDPACVLSKLRKLFHAEILTVGPAKEPEKEDDKKEDQIAELVKAYKSYNPYMTPYYYRVSY</sequence>
<dbReference type="EMBL" id="JARAOO010000010">
    <property type="protein sequence ID" value="KAJ7952259.1"/>
    <property type="molecule type" value="Genomic_DNA"/>
</dbReference>
<keyword evidence="2" id="KW-0479">Metal-binding</keyword>
<dbReference type="PANTHER" id="PTHR45811:SF50">
    <property type="entry name" value="HEAVY METAL-ASSOCIATED ISOPRENYLATED PLANT PROTEIN 12-RELATED"/>
    <property type="match status" value="1"/>
</dbReference>
<evidence type="ECO:0000256" key="3">
    <source>
        <dbReference type="ARBA" id="ARBA00023288"/>
    </source>
</evidence>
<evidence type="ECO:0000313" key="7">
    <source>
        <dbReference type="EMBL" id="KAJ7952259.1"/>
    </source>
</evidence>
<dbReference type="Pfam" id="PF00403">
    <property type="entry name" value="HMA"/>
    <property type="match status" value="1"/>
</dbReference>
<accession>A0AAD7PET5</accession>
<name>A0AAD7PET5_QUISA</name>
<dbReference type="PANTHER" id="PTHR45811">
    <property type="entry name" value="COPPER TRANSPORT PROTEIN FAMILY-RELATED"/>
    <property type="match status" value="1"/>
</dbReference>
<comment type="caution">
    <text evidence="7">The sequence shown here is derived from an EMBL/GenBank/DDBJ whole genome shotgun (WGS) entry which is preliminary data.</text>
</comment>
<dbReference type="KEGG" id="qsa:O6P43_024139"/>
<evidence type="ECO:0000256" key="1">
    <source>
        <dbReference type="ARBA" id="ARBA00022481"/>
    </source>
</evidence>
<evidence type="ECO:0000313" key="8">
    <source>
        <dbReference type="Proteomes" id="UP001163823"/>
    </source>
</evidence>
<dbReference type="InterPro" id="IPR036163">
    <property type="entry name" value="HMA_dom_sf"/>
</dbReference>
<evidence type="ECO:0000256" key="2">
    <source>
        <dbReference type="ARBA" id="ARBA00022723"/>
    </source>
</evidence>
<reference evidence="7" key="1">
    <citation type="journal article" date="2023" name="Science">
        <title>Elucidation of the pathway for biosynthesis of saponin adjuvants from the soapbark tree.</title>
        <authorList>
            <person name="Reed J."/>
            <person name="Orme A."/>
            <person name="El-Demerdash A."/>
            <person name="Owen C."/>
            <person name="Martin L.B.B."/>
            <person name="Misra R.C."/>
            <person name="Kikuchi S."/>
            <person name="Rejzek M."/>
            <person name="Martin A.C."/>
            <person name="Harkess A."/>
            <person name="Leebens-Mack J."/>
            <person name="Louveau T."/>
            <person name="Stephenson M.J."/>
            <person name="Osbourn A."/>
        </authorList>
    </citation>
    <scope>NUCLEOTIDE SEQUENCE</scope>
    <source>
        <strain evidence="7">S10</strain>
    </source>
</reference>
<dbReference type="Gene3D" id="3.30.70.100">
    <property type="match status" value="1"/>
</dbReference>
<organism evidence="7 8">
    <name type="scientific">Quillaja saponaria</name>
    <name type="common">Soap bark tree</name>
    <dbReference type="NCBI Taxonomy" id="32244"/>
    <lineage>
        <taxon>Eukaryota</taxon>
        <taxon>Viridiplantae</taxon>
        <taxon>Streptophyta</taxon>
        <taxon>Embryophyta</taxon>
        <taxon>Tracheophyta</taxon>
        <taxon>Spermatophyta</taxon>
        <taxon>Magnoliopsida</taxon>
        <taxon>eudicotyledons</taxon>
        <taxon>Gunneridae</taxon>
        <taxon>Pentapetalae</taxon>
        <taxon>rosids</taxon>
        <taxon>fabids</taxon>
        <taxon>Fabales</taxon>
        <taxon>Quillajaceae</taxon>
        <taxon>Quillaja</taxon>
    </lineage>
</organism>
<gene>
    <name evidence="7" type="ORF">O6P43_024139</name>
</gene>
<keyword evidence="3" id="KW-0449">Lipoprotein</keyword>
<keyword evidence="4" id="KW-0636">Prenylation</keyword>
<dbReference type="SUPFAM" id="SSF55008">
    <property type="entry name" value="HMA, heavy metal-associated domain"/>
    <property type="match status" value="1"/>
</dbReference>
<protein>
    <submittedName>
        <fullName evidence="7">Heavy metal-associated domain</fullName>
    </submittedName>
</protein>
<evidence type="ECO:0000259" key="6">
    <source>
        <dbReference type="PROSITE" id="PS50846"/>
    </source>
</evidence>